<dbReference type="GeneID" id="41278902"/>
<dbReference type="Proteomes" id="UP000264208">
    <property type="component" value="Chromosome"/>
</dbReference>
<evidence type="ECO:0000313" key="2">
    <source>
        <dbReference type="Proteomes" id="UP000264208"/>
    </source>
</evidence>
<organism evidence="1 2">
    <name type="scientific">Methanococcus maripaludis KA1</name>
    <dbReference type="NCBI Taxonomy" id="637914"/>
    <lineage>
        <taxon>Archaea</taxon>
        <taxon>Methanobacteriati</taxon>
        <taxon>Methanobacteriota</taxon>
        <taxon>Methanomada group</taxon>
        <taxon>Methanococci</taxon>
        <taxon>Methanococcales</taxon>
        <taxon>Methanococcaceae</taxon>
        <taxon>Methanococcus</taxon>
    </lineage>
</organism>
<dbReference type="RefSeq" id="WP_146778043.1">
    <property type="nucleotide sequence ID" value="NZ_AP011526.1"/>
</dbReference>
<name>A0A2Z5PDR9_METMI</name>
<dbReference type="KEGG" id="mmak:MMKA1_04830"/>
<accession>A0A2Z5PDR9</accession>
<reference evidence="1 2" key="1">
    <citation type="submission" date="2009-06" db="EMBL/GenBank/DDBJ databases">
        <title>Molecular Evidence for Microbiologically Influenced Corrosion from genome of Methanogen.</title>
        <authorList>
            <person name="Ito N."/>
            <person name="Tsurumaru H."/>
            <person name="Shimizu A."/>
            <person name="Harada T."/>
            <person name="Hosoyama A."/>
            <person name="Horikawa H."/>
            <person name="Wakai S."/>
            <person name="Sasaki K."/>
            <person name="Nishijima K."/>
            <person name="Ataku H."/>
            <person name="Yamazaki J."/>
            <person name="Mise M."/>
            <person name="Yamazaki S."/>
            <person name="Tanikawa S."/>
            <person name="Harayama S."/>
            <person name="Fujita N."/>
        </authorList>
    </citation>
    <scope>NUCLEOTIDE SEQUENCE [LARGE SCALE GENOMIC DNA]</scope>
    <source>
        <strain evidence="2">KA1 ( NBRC 102054)</strain>
    </source>
</reference>
<gene>
    <name evidence="1" type="ORF">MMKA1_04830</name>
</gene>
<proteinExistence type="predicted"/>
<protein>
    <submittedName>
        <fullName evidence="1">Uncharacterized protein</fullName>
    </submittedName>
</protein>
<sequence>MISKEEFCKELTSLNLYCIVDNDKNPINYIFVDKSPFDDFENNEYMFSFVTFDSNGNQNSLKVSKLQFPEGIIDLNLIDNLEITCDPESEQEFLTKITKNLCKATIHKINRQK</sequence>
<dbReference type="AlphaFoldDB" id="A0A2Z5PDR9"/>
<dbReference type="EMBL" id="AP011526">
    <property type="protein sequence ID" value="BAP60600.1"/>
    <property type="molecule type" value="Genomic_DNA"/>
</dbReference>
<evidence type="ECO:0000313" key="1">
    <source>
        <dbReference type="EMBL" id="BAP60600.1"/>
    </source>
</evidence>